<dbReference type="InterPro" id="IPR036280">
    <property type="entry name" value="Multihaem_cyt_sf"/>
</dbReference>
<organism evidence="2 3">
    <name type="scientific">Roseateles oligotrophus</name>
    <dbReference type="NCBI Taxonomy" id="1769250"/>
    <lineage>
        <taxon>Bacteria</taxon>
        <taxon>Pseudomonadati</taxon>
        <taxon>Pseudomonadota</taxon>
        <taxon>Betaproteobacteria</taxon>
        <taxon>Burkholderiales</taxon>
        <taxon>Sphaerotilaceae</taxon>
        <taxon>Roseateles</taxon>
    </lineage>
</organism>
<protein>
    <recommendedName>
        <fullName evidence="4">Repeat protein (TIGR03806 family)</fullName>
    </recommendedName>
</protein>
<dbReference type="InterPro" id="IPR022269">
    <property type="entry name" value="SO_2930-like_C"/>
</dbReference>
<sequence>MNIKHIKSNPLACIASVGLSLGLLTLLASCGGSDNNAAVEPTPPPVVPTVPATPEVKIFDQSTAPDKLSDWHLVLSDGKKMSLNKGVLPYDLNTALFSDYAFKLRSIYVPAGKQITYKTDGSIEFPIGSAITKTFYYPKATGTDATYSAVARQNQTAQGDSIDLANNLLVETRILVLQPNGTWSGLPYVWDADQKDAKLKIGGADVKLELVGASGANEKFVYGVPNAQSCQQCHSTQSAGGQGILPIGPKPRNLNKNYAYSATLTKNQLVYWDELKLLSGFSGIATAPVNADWRDTTQTIEARAKAYLDVNCAHCHSSRGAAFQTGLMLDIATVGSSSPSTSQWGVCKKPLAYGGPGGAYKYGIEPGQADVSLLAYRMSHTSTGDVMPVIGRHVNHTEGNTVVRDWINQLTLPACH</sequence>
<dbReference type="RefSeq" id="WP_263569526.1">
    <property type="nucleotide sequence ID" value="NZ_JAJIRN010000001.1"/>
</dbReference>
<dbReference type="SUPFAM" id="SSF48695">
    <property type="entry name" value="Multiheme cytochromes"/>
    <property type="match status" value="1"/>
</dbReference>
<evidence type="ECO:0008006" key="4">
    <source>
        <dbReference type="Google" id="ProtNLM"/>
    </source>
</evidence>
<accession>A0ABT2Y9E8</accession>
<dbReference type="Proteomes" id="UP001209701">
    <property type="component" value="Unassembled WGS sequence"/>
</dbReference>
<feature type="signal peptide" evidence="1">
    <location>
        <begin position="1"/>
        <end position="28"/>
    </location>
</feature>
<gene>
    <name evidence="2" type="ORF">LNV07_02225</name>
</gene>
<keyword evidence="1" id="KW-0732">Signal</keyword>
<evidence type="ECO:0000313" key="3">
    <source>
        <dbReference type="Proteomes" id="UP001209701"/>
    </source>
</evidence>
<name>A0ABT2Y9E8_9BURK</name>
<comment type="caution">
    <text evidence="2">The sequence shown here is derived from an EMBL/GenBank/DDBJ whole genome shotgun (WGS) entry which is preliminary data.</text>
</comment>
<evidence type="ECO:0000256" key="1">
    <source>
        <dbReference type="SAM" id="SignalP"/>
    </source>
</evidence>
<proteinExistence type="predicted"/>
<keyword evidence="3" id="KW-1185">Reference proteome</keyword>
<reference evidence="2 3" key="1">
    <citation type="submission" date="2021-11" db="EMBL/GenBank/DDBJ databases">
        <authorList>
            <person name="Liang Q."/>
            <person name="Mou H."/>
            <person name="Liu Z."/>
        </authorList>
    </citation>
    <scope>NUCLEOTIDE SEQUENCE [LARGE SCALE GENOMIC DNA]</scope>
    <source>
        <strain evidence="2 3">CHU3</strain>
    </source>
</reference>
<dbReference type="NCBIfam" id="TIGR03806">
    <property type="entry name" value="chp_HNE_0200"/>
    <property type="match status" value="1"/>
</dbReference>
<feature type="chain" id="PRO_5047097401" description="Repeat protein (TIGR03806 family)" evidence="1">
    <location>
        <begin position="29"/>
        <end position="416"/>
    </location>
</feature>
<dbReference type="EMBL" id="JAJIRN010000001">
    <property type="protein sequence ID" value="MCV2366913.1"/>
    <property type="molecule type" value="Genomic_DNA"/>
</dbReference>
<evidence type="ECO:0000313" key="2">
    <source>
        <dbReference type="EMBL" id="MCV2366913.1"/>
    </source>
</evidence>
<dbReference type="PROSITE" id="PS51257">
    <property type="entry name" value="PROKAR_LIPOPROTEIN"/>
    <property type="match status" value="1"/>
</dbReference>